<dbReference type="EMBL" id="CAJZAI010000018">
    <property type="protein sequence ID" value="CAG9182735.1"/>
    <property type="molecule type" value="Genomic_DNA"/>
</dbReference>
<reference evidence="1 2" key="1">
    <citation type="submission" date="2021-08" db="EMBL/GenBank/DDBJ databases">
        <authorList>
            <person name="Peeters C."/>
        </authorList>
    </citation>
    <scope>NUCLEOTIDE SEQUENCE [LARGE SCALE GENOMIC DNA]</scope>
    <source>
        <strain evidence="1 2">LMG 23992</strain>
    </source>
</reference>
<dbReference type="RefSeq" id="WP_224082271.1">
    <property type="nucleotide sequence ID" value="NZ_CAJZAI010000018.1"/>
</dbReference>
<evidence type="ECO:0000313" key="1">
    <source>
        <dbReference type="EMBL" id="CAG9182735.1"/>
    </source>
</evidence>
<protein>
    <recommendedName>
        <fullName evidence="3">DUF2188 domain-containing protein</fullName>
    </recommendedName>
</protein>
<proteinExistence type="predicted"/>
<accession>A0ABN7Z9Z1</accession>
<name>A0ABN7Z9Z1_9BURK</name>
<evidence type="ECO:0000313" key="2">
    <source>
        <dbReference type="Proteomes" id="UP000727654"/>
    </source>
</evidence>
<gene>
    <name evidence="1" type="ORF">LMG23992_04813</name>
</gene>
<evidence type="ECO:0008006" key="3">
    <source>
        <dbReference type="Google" id="ProtNLM"/>
    </source>
</evidence>
<dbReference type="Pfam" id="PF09954">
    <property type="entry name" value="DUF2188"/>
    <property type="match status" value="1"/>
</dbReference>
<organism evidence="1 2">
    <name type="scientific">Cupriavidus laharis</name>
    <dbReference type="NCBI Taxonomy" id="151654"/>
    <lineage>
        <taxon>Bacteria</taxon>
        <taxon>Pseudomonadati</taxon>
        <taxon>Pseudomonadota</taxon>
        <taxon>Betaproteobacteria</taxon>
        <taxon>Burkholderiales</taxon>
        <taxon>Burkholderiaceae</taxon>
        <taxon>Cupriavidus</taxon>
    </lineage>
</organism>
<dbReference type="InterPro" id="IPR018691">
    <property type="entry name" value="DUF2188"/>
</dbReference>
<comment type="caution">
    <text evidence="1">The sequence shown here is derived from an EMBL/GenBank/DDBJ whole genome shotgun (WGS) entry which is preliminary data.</text>
</comment>
<keyword evidence="2" id="KW-1185">Reference proteome</keyword>
<sequence>MGSNLHVVPYENGWDVIYEDARYAESHHATQAEAIQAATGMARRKKVELVVHARDGSVRTRSNRYVGPDLSAIAG</sequence>
<dbReference type="Proteomes" id="UP000727654">
    <property type="component" value="Unassembled WGS sequence"/>
</dbReference>